<comment type="caution">
    <text evidence="2">The sequence shown here is derived from an EMBL/GenBank/DDBJ whole genome shotgun (WGS) entry which is preliminary data.</text>
</comment>
<keyword evidence="1" id="KW-0812">Transmembrane</keyword>
<dbReference type="CDD" id="cd00761">
    <property type="entry name" value="Glyco_tranf_GTA_type"/>
    <property type="match status" value="1"/>
</dbReference>
<dbReference type="AlphaFoldDB" id="A0A0G1JF65"/>
<dbReference type="Proteomes" id="UP000034783">
    <property type="component" value="Unassembled WGS sequence"/>
</dbReference>
<protein>
    <recommendedName>
        <fullName evidence="4">Glycosyltransferase 2-like domain-containing protein</fullName>
    </recommendedName>
</protein>
<feature type="transmembrane region" description="Helical" evidence="1">
    <location>
        <begin position="360"/>
        <end position="380"/>
    </location>
</feature>
<feature type="transmembrane region" description="Helical" evidence="1">
    <location>
        <begin position="400"/>
        <end position="419"/>
    </location>
</feature>
<name>A0A0G1JF65_UNCKA</name>
<dbReference type="PANTHER" id="PTHR36851">
    <property type="entry name" value="UNNAMED PRODUCT"/>
    <property type="match status" value="1"/>
</dbReference>
<evidence type="ECO:0008006" key="4">
    <source>
        <dbReference type="Google" id="ProtNLM"/>
    </source>
</evidence>
<organism evidence="2 3">
    <name type="scientific">candidate division WWE3 bacterium GW2011_GWB1_44_4</name>
    <dbReference type="NCBI Taxonomy" id="1619116"/>
    <lineage>
        <taxon>Bacteria</taxon>
        <taxon>Katanobacteria</taxon>
    </lineage>
</organism>
<evidence type="ECO:0000256" key="1">
    <source>
        <dbReference type="SAM" id="Phobius"/>
    </source>
</evidence>
<evidence type="ECO:0000313" key="2">
    <source>
        <dbReference type="EMBL" id="KKT69950.1"/>
    </source>
</evidence>
<feature type="transmembrane region" description="Helical" evidence="1">
    <location>
        <begin position="12"/>
        <end position="36"/>
    </location>
</feature>
<reference evidence="2 3" key="1">
    <citation type="journal article" date="2015" name="Nature">
        <title>rRNA introns, odd ribosomes, and small enigmatic genomes across a large radiation of phyla.</title>
        <authorList>
            <person name="Brown C.T."/>
            <person name="Hug L.A."/>
            <person name="Thomas B.C."/>
            <person name="Sharon I."/>
            <person name="Castelle C.J."/>
            <person name="Singh A."/>
            <person name="Wilkins M.J."/>
            <person name="Williams K.H."/>
            <person name="Banfield J.F."/>
        </authorList>
    </citation>
    <scope>NUCLEOTIDE SEQUENCE [LARGE SCALE GENOMIC DNA]</scope>
</reference>
<sequence>MSNQESLKDRILQHILEFIPGFLTWSLLLCPIWLGLIHPESVIYILTFLAVYWAYLAIKHFRGLVIGYKNYKKELGMDWWQECHKLETSWTSLLDKETLPESLNSIVHFLLIPTYNEPADVIKNSLDSIFAQTMPLKQILLVCTVEEKFAQRVVADINTTLGKRKSDFAGVKIYIHPAGIPGEAKGAGGANRAWGAKHAVEELVAQGEAIKNYIFSTIDGDHVINPQYLARLTHLYLTTDKRNNHFYTTAVHLFSNNFWKVPTVMRIEAASVTLSTLSNWISGLPQTRETFSAYSASLQTLIDANYWDVGLGIDDTVFYWRAFFARNGDFTGVCHYIPYAADAVEGKNYLNSYVSLYKQLLRWGWGVIVFPLSVKGFIHNKKVPAAKKLLWVYTQIKNKTLLVSTVFLITFGFYILTFANKYVKQSNFAYSLPYSISLLLSSILVLIIPITYLKIKIVGPIPKNLPLIRKIIFLLEGPLVVINLLTFSFFPFLDAQTRMMFGKKMKDLYFTPKMSRG</sequence>
<dbReference type="SUPFAM" id="SSF53448">
    <property type="entry name" value="Nucleotide-diphospho-sugar transferases"/>
    <property type="match status" value="1"/>
</dbReference>
<keyword evidence="1" id="KW-0472">Membrane</keyword>
<dbReference type="PANTHER" id="PTHR36851:SF1">
    <property type="entry name" value="GLYCO_TRANS_2-LIKE DOMAIN-CONTAINING PROTEIN"/>
    <property type="match status" value="1"/>
</dbReference>
<dbReference type="Gene3D" id="3.90.550.10">
    <property type="entry name" value="Spore Coat Polysaccharide Biosynthesis Protein SpsA, Chain A"/>
    <property type="match status" value="1"/>
</dbReference>
<accession>A0A0G1JF65</accession>
<dbReference type="InterPro" id="IPR029044">
    <property type="entry name" value="Nucleotide-diphossugar_trans"/>
</dbReference>
<evidence type="ECO:0000313" key="3">
    <source>
        <dbReference type="Proteomes" id="UP000034783"/>
    </source>
</evidence>
<gene>
    <name evidence="2" type="ORF">UW65_C0007G0007</name>
</gene>
<dbReference type="EMBL" id="LCJD01000007">
    <property type="protein sequence ID" value="KKT69950.1"/>
    <property type="molecule type" value="Genomic_DNA"/>
</dbReference>
<feature type="transmembrane region" description="Helical" evidence="1">
    <location>
        <begin position="471"/>
        <end position="493"/>
    </location>
</feature>
<feature type="transmembrane region" description="Helical" evidence="1">
    <location>
        <begin position="42"/>
        <end position="58"/>
    </location>
</feature>
<feature type="transmembrane region" description="Helical" evidence="1">
    <location>
        <begin position="431"/>
        <end position="451"/>
    </location>
</feature>
<proteinExistence type="predicted"/>
<keyword evidence="1" id="KW-1133">Transmembrane helix</keyword>